<evidence type="ECO:0000256" key="1">
    <source>
        <dbReference type="SAM" id="MobiDB-lite"/>
    </source>
</evidence>
<feature type="compositionally biased region" description="Low complexity" evidence="1">
    <location>
        <begin position="16"/>
        <end position="25"/>
    </location>
</feature>
<dbReference type="Proteomes" id="UP000593566">
    <property type="component" value="Unassembled WGS sequence"/>
</dbReference>
<name>A0A8H6CLQ5_9LECA</name>
<dbReference type="AlphaFoldDB" id="A0A8H6CLQ5"/>
<comment type="caution">
    <text evidence="3">The sequence shown here is derived from an EMBL/GenBank/DDBJ whole genome shotgun (WGS) entry which is preliminary data.</text>
</comment>
<gene>
    <name evidence="3" type="ORF">HO133_009840</name>
</gene>
<keyword evidence="2" id="KW-0472">Membrane</keyword>
<dbReference type="GeneID" id="59338235"/>
<proteinExistence type="predicted"/>
<protein>
    <submittedName>
        <fullName evidence="3">Uncharacterized protein</fullName>
    </submittedName>
</protein>
<keyword evidence="2" id="KW-1133">Transmembrane helix</keyword>
<feature type="region of interest" description="Disordered" evidence="1">
    <location>
        <begin position="1"/>
        <end position="28"/>
    </location>
</feature>
<evidence type="ECO:0000313" key="3">
    <source>
        <dbReference type="EMBL" id="KAF6225838.1"/>
    </source>
</evidence>
<feature type="transmembrane region" description="Helical" evidence="2">
    <location>
        <begin position="66"/>
        <end position="85"/>
    </location>
</feature>
<dbReference type="RefSeq" id="XP_037154547.1">
    <property type="nucleotide sequence ID" value="XM_037300699.1"/>
</dbReference>
<keyword evidence="4" id="KW-1185">Reference proteome</keyword>
<dbReference type="EMBL" id="JACCJB010000007">
    <property type="protein sequence ID" value="KAF6225838.1"/>
    <property type="molecule type" value="Genomic_DNA"/>
</dbReference>
<keyword evidence="2" id="KW-0812">Transmembrane</keyword>
<sequence>MPKPKKSSGKPPAKPTAPNTSSTSPIPSPFKPAPAELSTFLDTLTSKSHLYIIHLDTHPPAFKRRIFTVPLLLNIFILIILVFRLQRALPTYFYLLLSVLGYDSPANIDKENTDQWRLLGISGERTLMFAGDFLLFRFVGMWPWDFFLGKGGEASPVGWRRWCRFRDVEVVVRRSRRWDVPLFATERSREEEDMRGEVEKKEGVKEEWLEEGRQGKLFRERVLPAVDKGWVKSKTSYQMLDQNWDLYFSGMIEAQALVDVGKNKIDDFRTSVLVHSEKSGWLIWEVWREQEEGAGDEGTRKLQLIKNHLTAMGKENLFFRWIEIVQSETSQTGPFTGERQKKAVQKIREEFEEQGVDFEGFWGSVGGVEGMPGMEITT</sequence>
<organism evidence="3 4">
    <name type="scientific">Letharia lupina</name>
    <dbReference type="NCBI Taxonomy" id="560253"/>
    <lineage>
        <taxon>Eukaryota</taxon>
        <taxon>Fungi</taxon>
        <taxon>Dikarya</taxon>
        <taxon>Ascomycota</taxon>
        <taxon>Pezizomycotina</taxon>
        <taxon>Lecanoromycetes</taxon>
        <taxon>OSLEUM clade</taxon>
        <taxon>Lecanoromycetidae</taxon>
        <taxon>Lecanorales</taxon>
        <taxon>Lecanorineae</taxon>
        <taxon>Parmeliaceae</taxon>
        <taxon>Letharia</taxon>
    </lineage>
</organism>
<evidence type="ECO:0000313" key="4">
    <source>
        <dbReference type="Proteomes" id="UP000593566"/>
    </source>
</evidence>
<evidence type="ECO:0000256" key="2">
    <source>
        <dbReference type="SAM" id="Phobius"/>
    </source>
</evidence>
<accession>A0A8H6CLQ5</accession>
<reference evidence="3 4" key="1">
    <citation type="journal article" date="2020" name="Genomics">
        <title>Complete, high-quality genomes from long-read metagenomic sequencing of two wolf lichen thalli reveals enigmatic genome architecture.</title>
        <authorList>
            <person name="McKenzie S.K."/>
            <person name="Walston R.F."/>
            <person name="Allen J.L."/>
        </authorList>
    </citation>
    <scope>NUCLEOTIDE SEQUENCE [LARGE SCALE GENOMIC DNA]</scope>
    <source>
        <strain evidence="3">WasteWater1</strain>
    </source>
</reference>